<feature type="chain" id="PRO_5047081250" description="Doubled CXXCH motif domain-containing protein" evidence="1">
    <location>
        <begin position="20"/>
        <end position="147"/>
    </location>
</feature>
<gene>
    <name evidence="2" type="ORF">GETHOR_20860</name>
</gene>
<reference evidence="3" key="1">
    <citation type="journal article" date="2023" name="Int. J. Syst. Evol. Microbiol.">
        <title>Mesoterricola silvestris gen. nov., sp. nov., Mesoterricola sediminis sp. nov., Geothrix oryzae sp. nov., Geothrix edaphica sp. nov., Geothrix rubra sp. nov., and Geothrix limicola sp. nov., six novel members of Acidobacteriota isolated from soils.</title>
        <authorList>
            <person name="Itoh H."/>
            <person name="Sugisawa Y."/>
            <person name="Mise K."/>
            <person name="Xu Z."/>
            <person name="Kuniyasu M."/>
            <person name="Ushijima N."/>
            <person name="Kawano K."/>
            <person name="Kobayashi E."/>
            <person name="Shiratori Y."/>
            <person name="Masuda Y."/>
            <person name="Senoo K."/>
        </authorList>
    </citation>
    <scope>NUCLEOTIDE SEQUENCE [LARGE SCALE GENOMIC DNA]</scope>
    <source>
        <strain evidence="3">Red222</strain>
    </source>
</reference>
<keyword evidence="1" id="KW-0732">Signal</keyword>
<dbReference type="EMBL" id="AP027079">
    <property type="protein sequence ID" value="BDU69985.1"/>
    <property type="molecule type" value="Genomic_DNA"/>
</dbReference>
<dbReference type="Proteomes" id="UP001242010">
    <property type="component" value="Chromosome"/>
</dbReference>
<dbReference type="RefSeq" id="WP_286353706.1">
    <property type="nucleotide sequence ID" value="NZ_AP027079.1"/>
</dbReference>
<protein>
    <recommendedName>
        <fullName evidence="4">Doubled CXXCH motif domain-containing protein</fullName>
    </recommendedName>
</protein>
<dbReference type="SUPFAM" id="SSF48695">
    <property type="entry name" value="Multiheme cytochromes"/>
    <property type="match status" value="1"/>
</dbReference>
<feature type="signal peptide" evidence="1">
    <location>
        <begin position="1"/>
        <end position="19"/>
    </location>
</feature>
<sequence>MRGLRLSALLWSVAIFAQAPDDMPGRMALKDPATCAPCHPEDAAARWTSHREQPCTAYCHTCHLAADMAKHHAVDSLLRKSLNAKLPLTAGHRTACFTCHTLAQARYDRVRWKAESLFGRLFRREPRQKTYFLVTRNDRGQLCRACH</sequence>
<accession>A0ABN6V0B3</accession>
<evidence type="ECO:0000313" key="2">
    <source>
        <dbReference type="EMBL" id="BDU69985.1"/>
    </source>
</evidence>
<evidence type="ECO:0000256" key="1">
    <source>
        <dbReference type="SAM" id="SignalP"/>
    </source>
</evidence>
<name>A0ABN6V0B3_9BACT</name>
<evidence type="ECO:0008006" key="4">
    <source>
        <dbReference type="Google" id="ProtNLM"/>
    </source>
</evidence>
<proteinExistence type="predicted"/>
<organism evidence="2 3">
    <name type="scientific">Geothrix oryzae</name>
    <dbReference type="NCBI Taxonomy" id="2927975"/>
    <lineage>
        <taxon>Bacteria</taxon>
        <taxon>Pseudomonadati</taxon>
        <taxon>Acidobacteriota</taxon>
        <taxon>Holophagae</taxon>
        <taxon>Holophagales</taxon>
        <taxon>Holophagaceae</taxon>
        <taxon>Geothrix</taxon>
    </lineage>
</organism>
<dbReference type="InterPro" id="IPR036280">
    <property type="entry name" value="Multihaem_cyt_sf"/>
</dbReference>
<evidence type="ECO:0000313" key="3">
    <source>
        <dbReference type="Proteomes" id="UP001242010"/>
    </source>
</evidence>
<keyword evidence="3" id="KW-1185">Reference proteome</keyword>